<dbReference type="Proteomes" id="UP000663854">
    <property type="component" value="Unassembled WGS sequence"/>
</dbReference>
<comment type="caution">
    <text evidence="5">The sequence shown here is derived from an EMBL/GenBank/DDBJ whole genome shotgun (WGS) entry which is preliminary data.</text>
</comment>
<evidence type="ECO:0000313" key="3">
    <source>
        <dbReference type="EMBL" id="CAF0730021.1"/>
    </source>
</evidence>
<protein>
    <recommendedName>
        <fullName evidence="12">NADH dehydrogenase [ubiquinone] 1 beta subcomplex subunit 8, mitochondrial</fullName>
    </recommendedName>
</protein>
<feature type="region of interest" description="Disordered" evidence="1">
    <location>
        <begin position="161"/>
        <end position="183"/>
    </location>
</feature>
<organism evidence="5 11">
    <name type="scientific">Rotaria sordida</name>
    <dbReference type="NCBI Taxonomy" id="392033"/>
    <lineage>
        <taxon>Eukaryota</taxon>
        <taxon>Metazoa</taxon>
        <taxon>Spiralia</taxon>
        <taxon>Gnathifera</taxon>
        <taxon>Rotifera</taxon>
        <taxon>Eurotatoria</taxon>
        <taxon>Bdelloidea</taxon>
        <taxon>Philodinida</taxon>
        <taxon>Philodinidae</taxon>
        <taxon>Rotaria</taxon>
    </lineage>
</organism>
<accession>A0A813N9Y9</accession>
<dbReference type="EMBL" id="CAJNOL010000005">
    <property type="protein sequence ID" value="CAF0731103.1"/>
    <property type="molecule type" value="Genomic_DNA"/>
</dbReference>
<dbReference type="AlphaFoldDB" id="A0A813N9Y9"/>
<dbReference type="Proteomes" id="UP000663870">
    <property type="component" value="Unassembled WGS sequence"/>
</dbReference>
<dbReference type="Proteomes" id="UP000663836">
    <property type="component" value="Unassembled WGS sequence"/>
</dbReference>
<dbReference type="Pfam" id="PF05821">
    <property type="entry name" value="NDUF_B8"/>
    <property type="match status" value="1"/>
</dbReference>
<evidence type="ECO:0000313" key="10">
    <source>
        <dbReference type="EMBL" id="CAF3657297.1"/>
    </source>
</evidence>
<dbReference type="EMBL" id="CAJNOH010000004">
    <property type="protein sequence ID" value="CAF0730021.1"/>
    <property type="molecule type" value="Genomic_DNA"/>
</dbReference>
<proteinExistence type="predicted"/>
<keyword evidence="2" id="KW-1133">Transmembrane helix</keyword>
<keyword evidence="2" id="KW-0812">Transmembrane</keyword>
<dbReference type="Proteomes" id="UP000663889">
    <property type="component" value="Unassembled WGS sequence"/>
</dbReference>
<dbReference type="PANTHER" id="PTHR12840:SF1">
    <property type="entry name" value="NADH DEHYDROGENASE [UBIQUINONE] 1 BETA SUBCOMPLEX SUBUNIT 8, MITOCHONDRIAL"/>
    <property type="match status" value="1"/>
</dbReference>
<sequence>MNHLIGLSKRNILLINRLPIQTTIRTVLNNREWRPKEDVPVTAEDRAATAKKYNMLPEDYKPLPPERNAGDMPSVEPAGKFFDRSPWEDYDYPMDRQNWNEPRHPSDHVKYDKTRVGYSPQKRPVTLKILLRLLLLPATFILGVYGLRTFEFMTPSFPSRKPEPGAVHYSFEKDDGSGQGVRY</sequence>
<evidence type="ECO:0000256" key="2">
    <source>
        <dbReference type="SAM" id="Phobius"/>
    </source>
</evidence>
<evidence type="ECO:0000313" key="4">
    <source>
        <dbReference type="EMBL" id="CAF0731103.1"/>
    </source>
</evidence>
<evidence type="ECO:0000313" key="5">
    <source>
        <dbReference type="EMBL" id="CAF0732570.1"/>
    </source>
</evidence>
<dbReference type="EMBL" id="CAJOAX010000839">
    <property type="protein sequence ID" value="CAF3657297.1"/>
    <property type="molecule type" value="Genomic_DNA"/>
</dbReference>
<evidence type="ECO:0008006" key="12">
    <source>
        <dbReference type="Google" id="ProtNLM"/>
    </source>
</evidence>
<dbReference type="GO" id="GO:0005739">
    <property type="term" value="C:mitochondrion"/>
    <property type="evidence" value="ECO:0007669"/>
    <property type="project" value="InterPro"/>
</dbReference>
<evidence type="ECO:0000256" key="1">
    <source>
        <dbReference type="SAM" id="MobiDB-lite"/>
    </source>
</evidence>
<dbReference type="Proteomes" id="UP000663864">
    <property type="component" value="Unassembled WGS sequence"/>
</dbReference>
<name>A0A813N9Y9_9BILA</name>
<dbReference type="Proteomes" id="UP000663882">
    <property type="component" value="Unassembled WGS sequence"/>
</dbReference>
<gene>
    <name evidence="9" type="ORF">JBS370_LOCUS225</name>
    <name evidence="4" type="ORF">JXQ802_LOCUS502</name>
    <name evidence="5" type="ORF">JXQ802_LOCUS604</name>
    <name evidence="10" type="ORF">OTI717_LOCUS9711</name>
    <name evidence="3" type="ORF">PYM288_LOCUS881</name>
    <name evidence="6" type="ORF">RFH988_LOCUS1537</name>
    <name evidence="8" type="ORF">SEV965_LOCUS342</name>
    <name evidence="7" type="ORF">ZHD862_LOCUS51</name>
</gene>
<dbReference type="EMBL" id="CAJNOL010000006">
    <property type="protein sequence ID" value="CAF0732570.1"/>
    <property type="molecule type" value="Genomic_DNA"/>
</dbReference>
<evidence type="ECO:0000313" key="11">
    <source>
        <dbReference type="Proteomes" id="UP000663870"/>
    </source>
</evidence>
<dbReference type="EMBL" id="CAJNOT010000001">
    <property type="protein sequence ID" value="CAF0755521.1"/>
    <property type="molecule type" value="Genomic_DNA"/>
</dbReference>
<dbReference type="InterPro" id="IPR008699">
    <property type="entry name" value="NDUFB8"/>
</dbReference>
<dbReference type="PANTHER" id="PTHR12840">
    <property type="entry name" value="NADH-UBIQUINONE OXIDOREDUCTASE ASHI SUBUNIT"/>
    <property type="match status" value="1"/>
</dbReference>
<dbReference type="OrthoDB" id="2014058at2759"/>
<dbReference type="Proteomes" id="UP000663823">
    <property type="component" value="Unassembled WGS sequence"/>
</dbReference>
<feature type="transmembrane region" description="Helical" evidence="2">
    <location>
        <begin position="129"/>
        <end position="147"/>
    </location>
</feature>
<dbReference type="EMBL" id="CAJNOO010000029">
    <property type="protein sequence ID" value="CAF0755392.1"/>
    <property type="molecule type" value="Genomic_DNA"/>
</dbReference>
<evidence type="ECO:0000313" key="9">
    <source>
        <dbReference type="EMBL" id="CAF3528125.1"/>
    </source>
</evidence>
<evidence type="ECO:0000313" key="7">
    <source>
        <dbReference type="EMBL" id="CAF0755521.1"/>
    </source>
</evidence>
<keyword evidence="2" id="KW-0472">Membrane</keyword>
<keyword evidence="11" id="KW-1185">Reference proteome</keyword>
<evidence type="ECO:0000313" key="6">
    <source>
        <dbReference type="EMBL" id="CAF0755392.1"/>
    </source>
</evidence>
<evidence type="ECO:0000313" key="8">
    <source>
        <dbReference type="EMBL" id="CAF0795061.1"/>
    </source>
</evidence>
<dbReference type="EMBL" id="CAJOBD010000006">
    <property type="protein sequence ID" value="CAF3528125.1"/>
    <property type="molecule type" value="Genomic_DNA"/>
</dbReference>
<reference evidence="5" key="1">
    <citation type="submission" date="2021-02" db="EMBL/GenBank/DDBJ databases">
        <authorList>
            <person name="Nowell W R."/>
        </authorList>
    </citation>
    <scope>NUCLEOTIDE SEQUENCE</scope>
</reference>
<dbReference type="EMBL" id="CAJNOU010000005">
    <property type="protein sequence ID" value="CAF0795061.1"/>
    <property type="molecule type" value="Genomic_DNA"/>
</dbReference>